<dbReference type="InterPro" id="IPR010982">
    <property type="entry name" value="Lambda_DNA-bd_dom_sf"/>
</dbReference>
<feature type="domain" description="HTH cro/C1-type" evidence="2">
    <location>
        <begin position="9"/>
        <end position="64"/>
    </location>
</feature>
<evidence type="ECO:0000313" key="3">
    <source>
        <dbReference type="EMBL" id="ALG08400.1"/>
    </source>
</evidence>
<dbReference type="PANTHER" id="PTHR35010">
    <property type="entry name" value="BLL4672 PROTEIN-RELATED"/>
    <property type="match status" value="1"/>
</dbReference>
<organism evidence="3 4">
    <name type="scientific">Kibdelosporangium phytohabitans</name>
    <dbReference type="NCBI Taxonomy" id="860235"/>
    <lineage>
        <taxon>Bacteria</taxon>
        <taxon>Bacillati</taxon>
        <taxon>Actinomycetota</taxon>
        <taxon>Actinomycetes</taxon>
        <taxon>Pseudonocardiales</taxon>
        <taxon>Pseudonocardiaceae</taxon>
        <taxon>Kibdelosporangium</taxon>
    </lineage>
</organism>
<protein>
    <recommendedName>
        <fullName evidence="2">HTH cro/C1-type domain-containing protein</fullName>
    </recommendedName>
</protein>
<dbReference type="SUPFAM" id="SSF47413">
    <property type="entry name" value="lambda repressor-like DNA-binding domains"/>
    <property type="match status" value="1"/>
</dbReference>
<dbReference type="AlphaFoldDB" id="A0A0N9HYI5"/>
<keyword evidence="1" id="KW-0472">Membrane</keyword>
<feature type="transmembrane region" description="Helical" evidence="1">
    <location>
        <begin position="586"/>
        <end position="609"/>
    </location>
</feature>
<dbReference type="EMBL" id="CP012752">
    <property type="protein sequence ID" value="ALG08400.1"/>
    <property type="molecule type" value="Genomic_DNA"/>
</dbReference>
<feature type="transmembrane region" description="Helical" evidence="1">
    <location>
        <begin position="668"/>
        <end position="695"/>
    </location>
</feature>
<feature type="transmembrane region" description="Helical" evidence="1">
    <location>
        <begin position="452"/>
        <end position="472"/>
    </location>
</feature>
<dbReference type="STRING" id="860235.AOZ06_17105"/>
<dbReference type="Gene3D" id="1.10.260.40">
    <property type="entry name" value="lambda repressor-like DNA-binding domains"/>
    <property type="match status" value="1"/>
</dbReference>
<dbReference type="RefSeq" id="WP_054290307.1">
    <property type="nucleotide sequence ID" value="NZ_CP012752.1"/>
</dbReference>
<evidence type="ECO:0000256" key="1">
    <source>
        <dbReference type="SAM" id="Phobius"/>
    </source>
</evidence>
<dbReference type="Pfam" id="PF13560">
    <property type="entry name" value="HTH_31"/>
    <property type="match status" value="1"/>
</dbReference>
<feature type="transmembrane region" description="Helical" evidence="1">
    <location>
        <begin position="630"/>
        <end position="656"/>
    </location>
</feature>
<dbReference type="OrthoDB" id="419058at2"/>
<accession>A0A0N9HYI5</accession>
<dbReference type="CDD" id="cd00093">
    <property type="entry name" value="HTH_XRE"/>
    <property type="match status" value="1"/>
</dbReference>
<dbReference type="InterPro" id="IPR007111">
    <property type="entry name" value="NACHT_NTPase"/>
</dbReference>
<dbReference type="SMART" id="SM00530">
    <property type="entry name" value="HTH_XRE"/>
    <property type="match status" value="1"/>
</dbReference>
<dbReference type="Pfam" id="PF05729">
    <property type="entry name" value="NACHT"/>
    <property type="match status" value="1"/>
</dbReference>
<gene>
    <name evidence="3" type="ORF">AOZ06_17105</name>
</gene>
<proteinExistence type="predicted"/>
<dbReference type="KEGG" id="kphy:AOZ06_17105"/>
<feature type="transmembrane region" description="Helical" evidence="1">
    <location>
        <begin position="539"/>
        <end position="560"/>
    </location>
</feature>
<keyword evidence="1" id="KW-0812">Transmembrane</keyword>
<keyword evidence="4" id="KW-1185">Reference proteome</keyword>
<dbReference type="InterPro" id="IPR001387">
    <property type="entry name" value="Cro/C1-type_HTH"/>
</dbReference>
<evidence type="ECO:0000259" key="2">
    <source>
        <dbReference type="PROSITE" id="PS50943"/>
    </source>
</evidence>
<dbReference type="InterPro" id="IPR027417">
    <property type="entry name" value="P-loop_NTPase"/>
</dbReference>
<feature type="transmembrane region" description="Helical" evidence="1">
    <location>
        <begin position="492"/>
        <end position="518"/>
    </location>
</feature>
<dbReference type="PROSITE" id="PS50943">
    <property type="entry name" value="HTH_CROC1"/>
    <property type="match status" value="1"/>
</dbReference>
<dbReference type="Proteomes" id="UP000063699">
    <property type="component" value="Chromosome"/>
</dbReference>
<keyword evidence="1" id="KW-1133">Transmembrane helix</keyword>
<evidence type="ECO:0000313" key="4">
    <source>
        <dbReference type="Proteomes" id="UP000063699"/>
    </source>
</evidence>
<name>A0A0N9HYI5_9PSEU</name>
<dbReference type="GO" id="GO:0003677">
    <property type="term" value="F:DNA binding"/>
    <property type="evidence" value="ECO:0007669"/>
    <property type="project" value="InterPro"/>
</dbReference>
<reference evidence="3 4" key="1">
    <citation type="submission" date="2015-07" db="EMBL/GenBank/DDBJ databases">
        <title>Genome sequencing of Kibdelosporangium phytohabitans.</title>
        <authorList>
            <person name="Qin S."/>
            <person name="Xing K."/>
        </authorList>
    </citation>
    <scope>NUCLEOTIDE SEQUENCE [LARGE SCALE GENOMIC DNA]</scope>
    <source>
        <strain evidence="3 4">KLBMP1111</strain>
    </source>
</reference>
<sequence>MTREFGALVRQWRGRAQLTQEQLAEKAKISVRTVRRLETGAVSNFRFDTVRMLADALDLTADEHRELMAAAGVVPALPGKPETRPDVSSPLAAVADRLAAVLEGRWQRELEQRGAHNPFPLPVRWQPVPGELADHWDNIRRVPPKHTASPLDLTGDLTEIADVYRRVPSGRLVVLGRAGAGKTILALRFVLDYLATRTSADPVPVIFSLASWDPAAGTLRDWLVNRLLRDHPDLVANAPGGSTQAAALVDAGRVLPVLDGFDEIPEVLRRAALLALNGTSLPMLLTSRPHEYRKAVAASDVLTWAAGIWIADLTPADLADYLRRSSRTSRWHPVLTELRDQPDAPASKNLIEVLSTPLMVVLARTIYDDAESDPADLLDTSRFPTSGDLEDHLLGNFVPTLYRTPAAGVRRDWTSDRAQRWLGNLARHLDRLGTPDLAWWQLGNSLSRPARVLGVVLASAIVTTLADWLIYLPGYVRDSGFASGFGLGLLDGLLLGPVVGLGFGLVYTLMIFGGVVFEPARVRMRLFGWNGRTSVARTFAARSGAGLLGGFVVGFVHQLMATAGRGVLHGFPSPIGALIETTLTNMLVFGATFALAAAVAFGLTSVLEAPVDLDSATSPLAMLRTNRTTVLGRVLVLAPTFVLTIAFGGMLVAALLDGPLSWPLSYGLSAGALGGVTGALSYTFAFTAWGQWLLFARVWLPLSGKLPWAVTAFLDDAYRRGVLRQVGAVYQFRHARLQDHLSRARDTPLRTHATLREPRTSL</sequence>
<dbReference type="Gene3D" id="3.40.50.300">
    <property type="entry name" value="P-loop containing nucleotide triphosphate hydrolases"/>
    <property type="match status" value="1"/>
</dbReference>